<name>A0A974Y2R7_9GAMM</name>
<dbReference type="Pfam" id="PF04237">
    <property type="entry name" value="YjbR"/>
    <property type="match status" value="1"/>
</dbReference>
<dbReference type="InterPro" id="IPR007351">
    <property type="entry name" value="YjbR"/>
</dbReference>
<gene>
    <name evidence="2" type="ORF">I8J32_005830</name>
</gene>
<dbReference type="KEGG" id="lsf:I8J32_005830"/>
<dbReference type="Gene3D" id="3.90.1150.30">
    <property type="match status" value="1"/>
</dbReference>
<proteinExistence type="predicted"/>
<evidence type="ECO:0000313" key="3">
    <source>
        <dbReference type="Proteomes" id="UP000639274"/>
    </source>
</evidence>
<dbReference type="GO" id="GO:0003677">
    <property type="term" value="F:DNA binding"/>
    <property type="evidence" value="ECO:0007669"/>
    <property type="project" value="UniProtKB-KW"/>
</dbReference>
<protein>
    <submittedName>
        <fullName evidence="2">MmcQ/YjbR family DNA-binding protein</fullName>
    </submittedName>
</protein>
<keyword evidence="2" id="KW-0238">DNA-binding</keyword>
<sequence>MSRAAPDNSFKPTAQSLRDWPEAYRQMDVAAVKEHCSGYPGASSKLYGPPSNILVYYVGGRKFAYFKTSEPEKWRFSVCTSSERFLELTDVPGIKPARYLAKFRWVTIVDVGTVPADYLQELITWSYTKALSGLSKRQQSAIAGKRPNNSFKPKPLRGPAQFRR</sequence>
<feature type="compositionally biased region" description="Polar residues" evidence="1">
    <location>
        <begin position="138"/>
        <end position="151"/>
    </location>
</feature>
<evidence type="ECO:0000256" key="1">
    <source>
        <dbReference type="SAM" id="MobiDB-lite"/>
    </source>
</evidence>
<evidence type="ECO:0000313" key="2">
    <source>
        <dbReference type="EMBL" id="QSX79380.1"/>
    </source>
</evidence>
<feature type="region of interest" description="Disordered" evidence="1">
    <location>
        <begin position="138"/>
        <end position="164"/>
    </location>
</feature>
<dbReference type="RefSeq" id="WP_207526820.1">
    <property type="nucleotide sequence ID" value="NZ_CP071518.1"/>
</dbReference>
<dbReference type="EMBL" id="CP071518">
    <property type="protein sequence ID" value="QSX79380.1"/>
    <property type="molecule type" value="Genomic_DNA"/>
</dbReference>
<dbReference type="PANTHER" id="PTHR35145">
    <property type="entry name" value="CYTOPLASMIC PROTEIN-RELATED"/>
    <property type="match status" value="1"/>
</dbReference>
<dbReference type="SUPFAM" id="SSF142906">
    <property type="entry name" value="YjbR-like"/>
    <property type="match status" value="1"/>
</dbReference>
<organism evidence="2 3">
    <name type="scientific">Agrilutibacter solisilvae</name>
    <dbReference type="NCBI Taxonomy" id="2763317"/>
    <lineage>
        <taxon>Bacteria</taxon>
        <taxon>Pseudomonadati</taxon>
        <taxon>Pseudomonadota</taxon>
        <taxon>Gammaproteobacteria</taxon>
        <taxon>Lysobacterales</taxon>
        <taxon>Lysobacteraceae</taxon>
        <taxon>Agrilutibacter</taxon>
    </lineage>
</organism>
<dbReference type="AlphaFoldDB" id="A0A974Y2R7"/>
<dbReference type="InterPro" id="IPR038056">
    <property type="entry name" value="YjbR-like_sf"/>
</dbReference>
<reference evidence="2 3" key="1">
    <citation type="submission" date="2021-03" db="EMBL/GenBank/DDBJ databases">
        <title>Lysobacter sp. nov. isolated from soil of gangwondo yeongwol, south Korea.</title>
        <authorList>
            <person name="Kim K.R."/>
            <person name="Kim K.H."/>
            <person name="Jeon C.O."/>
        </authorList>
    </citation>
    <scope>NUCLEOTIDE SEQUENCE [LARGE SCALE GENOMIC DNA]</scope>
    <source>
        <strain evidence="2 3">R19</strain>
    </source>
</reference>
<dbReference type="Proteomes" id="UP000639274">
    <property type="component" value="Chromosome"/>
</dbReference>
<keyword evidence="3" id="KW-1185">Reference proteome</keyword>
<dbReference type="PANTHER" id="PTHR35145:SF1">
    <property type="entry name" value="CYTOPLASMIC PROTEIN"/>
    <property type="match status" value="1"/>
</dbReference>
<dbReference type="InterPro" id="IPR058532">
    <property type="entry name" value="YjbR/MT2646/Rv2570-like"/>
</dbReference>
<accession>A0A974Y2R7</accession>